<organism evidence="2 3">
    <name type="scientific">Solanum commersonii</name>
    <name type="common">Commerson's wild potato</name>
    <name type="synonym">Commerson's nightshade</name>
    <dbReference type="NCBI Taxonomy" id="4109"/>
    <lineage>
        <taxon>Eukaryota</taxon>
        <taxon>Viridiplantae</taxon>
        <taxon>Streptophyta</taxon>
        <taxon>Embryophyta</taxon>
        <taxon>Tracheophyta</taxon>
        <taxon>Spermatophyta</taxon>
        <taxon>Magnoliopsida</taxon>
        <taxon>eudicotyledons</taxon>
        <taxon>Gunneridae</taxon>
        <taxon>Pentapetalae</taxon>
        <taxon>asterids</taxon>
        <taxon>lamiids</taxon>
        <taxon>Solanales</taxon>
        <taxon>Solanaceae</taxon>
        <taxon>Solanoideae</taxon>
        <taxon>Solaneae</taxon>
        <taxon>Solanum</taxon>
    </lineage>
</organism>
<dbReference type="AlphaFoldDB" id="A0A9J5W887"/>
<sequence length="114" mass="12629">MLILEGTSLEQSLCSRVPRDKKKDIEVTPISSTDICRREAEYMWDEADSRRSALVDASPEVDVESIPIEEYLPTSAPVPSGSFDMPPATTRDVPMDDVVANESEAEIDEKQLDA</sequence>
<comment type="caution">
    <text evidence="2">The sequence shown here is derived from an EMBL/GenBank/DDBJ whole genome shotgun (WGS) entry which is preliminary data.</text>
</comment>
<gene>
    <name evidence="2" type="ORF">H5410_061503</name>
</gene>
<protein>
    <recommendedName>
        <fullName evidence="4">Polyprotein protein</fullName>
    </recommendedName>
</protein>
<dbReference type="Proteomes" id="UP000824120">
    <property type="component" value="Chromosome 12"/>
</dbReference>
<evidence type="ECO:0008006" key="4">
    <source>
        <dbReference type="Google" id="ProtNLM"/>
    </source>
</evidence>
<evidence type="ECO:0000256" key="1">
    <source>
        <dbReference type="SAM" id="MobiDB-lite"/>
    </source>
</evidence>
<name>A0A9J5W887_SOLCO</name>
<proteinExistence type="predicted"/>
<evidence type="ECO:0000313" key="3">
    <source>
        <dbReference type="Proteomes" id="UP000824120"/>
    </source>
</evidence>
<keyword evidence="3" id="KW-1185">Reference proteome</keyword>
<evidence type="ECO:0000313" key="2">
    <source>
        <dbReference type="EMBL" id="KAG5571737.1"/>
    </source>
</evidence>
<reference evidence="2 3" key="1">
    <citation type="submission" date="2020-09" db="EMBL/GenBank/DDBJ databases">
        <title>De no assembly of potato wild relative species, Solanum commersonii.</title>
        <authorList>
            <person name="Cho K."/>
        </authorList>
    </citation>
    <scope>NUCLEOTIDE SEQUENCE [LARGE SCALE GENOMIC DNA]</scope>
    <source>
        <strain evidence="2">LZ3.2</strain>
        <tissue evidence="2">Leaf</tissue>
    </source>
</reference>
<accession>A0A9J5W887</accession>
<dbReference type="EMBL" id="JACXVP010000012">
    <property type="protein sequence ID" value="KAG5571737.1"/>
    <property type="molecule type" value="Genomic_DNA"/>
</dbReference>
<feature type="region of interest" description="Disordered" evidence="1">
    <location>
        <begin position="72"/>
        <end position="92"/>
    </location>
</feature>